<keyword evidence="3" id="KW-1003">Cell membrane</keyword>
<feature type="domain" description="G-protein coupled receptors family 1 profile" evidence="12">
    <location>
        <begin position="23"/>
        <end position="207"/>
    </location>
</feature>
<dbReference type="PROSITE" id="PS00237">
    <property type="entry name" value="G_PROTEIN_RECEP_F1_1"/>
    <property type="match status" value="1"/>
</dbReference>
<keyword evidence="8 10" id="KW-0675">Receptor</keyword>
<evidence type="ECO:0000313" key="13">
    <source>
        <dbReference type="EMBL" id="CRL00795.1"/>
    </source>
</evidence>
<dbReference type="GO" id="GO:0043410">
    <property type="term" value="P:positive regulation of MAPK cascade"/>
    <property type="evidence" value="ECO:0007669"/>
    <property type="project" value="TreeGrafter"/>
</dbReference>
<evidence type="ECO:0000256" key="9">
    <source>
        <dbReference type="ARBA" id="ARBA00023224"/>
    </source>
</evidence>
<gene>
    <name evidence="13" type="ORF">CLUMA_CG014047</name>
</gene>
<accession>A0A1J1IKP1</accession>
<feature type="transmembrane region" description="Helical" evidence="11">
    <location>
        <begin position="164"/>
        <end position="191"/>
    </location>
</feature>
<keyword evidence="9 10" id="KW-0807">Transducer</keyword>
<dbReference type="PRINTS" id="PR00237">
    <property type="entry name" value="GPCRRHODOPSN"/>
</dbReference>
<evidence type="ECO:0000256" key="4">
    <source>
        <dbReference type="ARBA" id="ARBA00022692"/>
    </source>
</evidence>
<dbReference type="PROSITE" id="PS50262">
    <property type="entry name" value="G_PROTEIN_RECEP_F1_2"/>
    <property type="match status" value="1"/>
</dbReference>
<dbReference type="Pfam" id="PF00001">
    <property type="entry name" value="7tm_1"/>
    <property type="match status" value="1"/>
</dbReference>
<dbReference type="PANTHER" id="PTHR24248:SF200">
    <property type="entry name" value="5-HYDROXYTRYPTAMINE RECEPTOR 1B-LIKE ISOFORM X1"/>
    <property type="match status" value="1"/>
</dbReference>
<dbReference type="GO" id="GO:0004930">
    <property type="term" value="F:G protein-coupled receptor activity"/>
    <property type="evidence" value="ECO:0007669"/>
    <property type="project" value="UniProtKB-KW"/>
</dbReference>
<dbReference type="GO" id="GO:0005886">
    <property type="term" value="C:plasma membrane"/>
    <property type="evidence" value="ECO:0007669"/>
    <property type="project" value="UniProtKB-SubCell"/>
</dbReference>
<dbReference type="InterPro" id="IPR017452">
    <property type="entry name" value="GPCR_Rhodpsn_7TM"/>
</dbReference>
<organism evidence="13 14">
    <name type="scientific">Clunio marinus</name>
    <dbReference type="NCBI Taxonomy" id="568069"/>
    <lineage>
        <taxon>Eukaryota</taxon>
        <taxon>Metazoa</taxon>
        <taxon>Ecdysozoa</taxon>
        <taxon>Arthropoda</taxon>
        <taxon>Hexapoda</taxon>
        <taxon>Insecta</taxon>
        <taxon>Pterygota</taxon>
        <taxon>Neoptera</taxon>
        <taxon>Endopterygota</taxon>
        <taxon>Diptera</taxon>
        <taxon>Nematocera</taxon>
        <taxon>Chironomoidea</taxon>
        <taxon>Chironomidae</taxon>
        <taxon>Clunio</taxon>
    </lineage>
</organism>
<evidence type="ECO:0000256" key="5">
    <source>
        <dbReference type="ARBA" id="ARBA00022989"/>
    </source>
</evidence>
<evidence type="ECO:0000259" key="12">
    <source>
        <dbReference type="PROSITE" id="PS50262"/>
    </source>
</evidence>
<feature type="transmembrane region" description="Helical" evidence="11">
    <location>
        <begin position="82"/>
        <end position="102"/>
    </location>
</feature>
<dbReference type="SUPFAM" id="SSF81321">
    <property type="entry name" value="Family A G protein-coupled receptor-like"/>
    <property type="match status" value="1"/>
</dbReference>
<name>A0A1J1IKP1_9DIPT</name>
<evidence type="ECO:0000256" key="1">
    <source>
        <dbReference type="ARBA" id="ARBA00004651"/>
    </source>
</evidence>
<sequence>MYLHGNEKVKVHNLNCKLICLLRNVFVIAAILLEKNLQSVANYLILSLAVADLLVACLVMPLSAVYEISREWKLGPELCDMWTSSDVLCCTASILHLVAIALDRYWAVTDIDYAHQRTAKRIGIMIVILWILSFLVSIAPMLGWKDPEWNKRLENYECLVSQDIGYQIFATASSFYVPLLAILFLYWRIFLVARKRIRRRQQNPPSS</sequence>
<dbReference type="PANTHER" id="PTHR24248">
    <property type="entry name" value="ADRENERGIC RECEPTOR-RELATED G-PROTEIN COUPLED RECEPTOR"/>
    <property type="match status" value="1"/>
</dbReference>
<evidence type="ECO:0000256" key="3">
    <source>
        <dbReference type="ARBA" id="ARBA00022475"/>
    </source>
</evidence>
<dbReference type="OrthoDB" id="10034726at2759"/>
<dbReference type="AlphaFoldDB" id="A0A1J1IKP1"/>
<evidence type="ECO:0000313" key="14">
    <source>
        <dbReference type="Proteomes" id="UP000183832"/>
    </source>
</evidence>
<comment type="subcellular location">
    <subcellularLocation>
        <location evidence="1">Cell membrane</location>
        <topology evidence="1">Multi-pass membrane protein</topology>
    </subcellularLocation>
</comment>
<evidence type="ECO:0000256" key="7">
    <source>
        <dbReference type="ARBA" id="ARBA00023136"/>
    </source>
</evidence>
<protein>
    <submittedName>
        <fullName evidence="13">CLUMA_CG014047, isoform A</fullName>
    </submittedName>
</protein>
<feature type="transmembrane region" description="Helical" evidence="11">
    <location>
        <begin position="40"/>
        <end position="62"/>
    </location>
</feature>
<keyword evidence="5 11" id="KW-1133">Transmembrane helix</keyword>
<evidence type="ECO:0000256" key="8">
    <source>
        <dbReference type="ARBA" id="ARBA00023170"/>
    </source>
</evidence>
<dbReference type="InterPro" id="IPR000276">
    <property type="entry name" value="GPCR_Rhodpsn"/>
</dbReference>
<keyword evidence="7 11" id="KW-0472">Membrane</keyword>
<dbReference type="STRING" id="568069.A0A1J1IKP1"/>
<dbReference type="Gene3D" id="1.20.1070.10">
    <property type="entry name" value="Rhodopsin 7-helix transmembrane proteins"/>
    <property type="match status" value="1"/>
</dbReference>
<dbReference type="GO" id="GO:0071880">
    <property type="term" value="P:adenylate cyclase-activating adrenergic receptor signaling pathway"/>
    <property type="evidence" value="ECO:0007669"/>
    <property type="project" value="TreeGrafter"/>
</dbReference>
<dbReference type="CDD" id="cd15331">
    <property type="entry name" value="7tmA_5-HT1A_invertebrates"/>
    <property type="match status" value="1"/>
</dbReference>
<evidence type="ECO:0000256" key="2">
    <source>
        <dbReference type="ARBA" id="ARBA00010663"/>
    </source>
</evidence>
<reference evidence="13 14" key="1">
    <citation type="submission" date="2015-04" db="EMBL/GenBank/DDBJ databases">
        <authorList>
            <person name="Syromyatnikov M.Y."/>
            <person name="Popov V.N."/>
        </authorList>
    </citation>
    <scope>NUCLEOTIDE SEQUENCE [LARGE SCALE GENOMIC DNA]</scope>
</reference>
<evidence type="ECO:0000256" key="6">
    <source>
        <dbReference type="ARBA" id="ARBA00023040"/>
    </source>
</evidence>
<dbReference type="Proteomes" id="UP000183832">
    <property type="component" value="Unassembled WGS sequence"/>
</dbReference>
<keyword evidence="6 10" id="KW-0297">G-protein coupled receptor</keyword>
<comment type="similarity">
    <text evidence="2 10">Belongs to the G-protein coupled receptor 1 family.</text>
</comment>
<feature type="transmembrane region" description="Helical" evidence="11">
    <location>
        <begin position="122"/>
        <end position="144"/>
    </location>
</feature>
<keyword evidence="4 10" id="KW-0812">Transmembrane</keyword>
<keyword evidence="14" id="KW-1185">Reference proteome</keyword>
<proteinExistence type="inferred from homology"/>
<evidence type="ECO:0000256" key="10">
    <source>
        <dbReference type="RuleBase" id="RU000688"/>
    </source>
</evidence>
<evidence type="ECO:0000256" key="11">
    <source>
        <dbReference type="SAM" id="Phobius"/>
    </source>
</evidence>
<dbReference type="EMBL" id="CVRI01000054">
    <property type="protein sequence ID" value="CRL00795.1"/>
    <property type="molecule type" value="Genomic_DNA"/>
</dbReference>